<evidence type="ECO:0000313" key="1">
    <source>
        <dbReference type="EMBL" id="KAG9339670.1"/>
    </source>
</evidence>
<accession>A0A8T2NK79</accession>
<keyword evidence="2" id="KW-1185">Reference proteome</keyword>
<gene>
    <name evidence="1" type="ORF">JZ751_023316</name>
</gene>
<dbReference type="AlphaFoldDB" id="A0A8T2NK79"/>
<comment type="caution">
    <text evidence="1">The sequence shown here is derived from an EMBL/GenBank/DDBJ whole genome shotgun (WGS) entry which is preliminary data.</text>
</comment>
<dbReference type="Proteomes" id="UP000824540">
    <property type="component" value="Unassembled WGS sequence"/>
</dbReference>
<evidence type="ECO:0000313" key="2">
    <source>
        <dbReference type="Proteomes" id="UP000824540"/>
    </source>
</evidence>
<reference evidence="1" key="1">
    <citation type="thesis" date="2021" institute="BYU ScholarsArchive" country="Provo, UT, USA">
        <title>Applications of and Algorithms for Genome Assembly and Genomic Analyses with an Emphasis on Marine Teleosts.</title>
        <authorList>
            <person name="Pickett B.D."/>
        </authorList>
    </citation>
    <scope>NUCLEOTIDE SEQUENCE</scope>
    <source>
        <strain evidence="1">HI-2016</strain>
    </source>
</reference>
<sequence>MAAGPLRHGGAEGEVVQQVELCGAQSSGQVSTAGPRQIAGWEPSDRLRYLQAGSREASTQTLGPLVPHGAVVGEVELSGCPATETSGKVYAAHCQVAQSHGTMGTQATVAEPQPG</sequence>
<name>A0A8T2NK79_9TELE</name>
<protein>
    <submittedName>
        <fullName evidence="1">Uncharacterized protein</fullName>
    </submittedName>
</protein>
<dbReference type="EMBL" id="JAFBMS010000051">
    <property type="protein sequence ID" value="KAG9339670.1"/>
    <property type="molecule type" value="Genomic_DNA"/>
</dbReference>
<organism evidence="1 2">
    <name type="scientific">Albula glossodonta</name>
    <name type="common">roundjaw bonefish</name>
    <dbReference type="NCBI Taxonomy" id="121402"/>
    <lineage>
        <taxon>Eukaryota</taxon>
        <taxon>Metazoa</taxon>
        <taxon>Chordata</taxon>
        <taxon>Craniata</taxon>
        <taxon>Vertebrata</taxon>
        <taxon>Euteleostomi</taxon>
        <taxon>Actinopterygii</taxon>
        <taxon>Neopterygii</taxon>
        <taxon>Teleostei</taxon>
        <taxon>Albuliformes</taxon>
        <taxon>Albulidae</taxon>
        <taxon>Albula</taxon>
    </lineage>
</organism>
<proteinExistence type="predicted"/>